<dbReference type="EMBL" id="BGZK01004663">
    <property type="protein sequence ID" value="GBP10228.1"/>
    <property type="molecule type" value="Genomic_DNA"/>
</dbReference>
<dbReference type="Gene3D" id="1.10.3580.10">
    <property type="entry name" value="ATP12 ATPase"/>
    <property type="match status" value="1"/>
</dbReference>
<organism evidence="1 2">
    <name type="scientific">Eumeta variegata</name>
    <name type="common">Bagworm moth</name>
    <name type="synonym">Eumeta japonica</name>
    <dbReference type="NCBI Taxonomy" id="151549"/>
    <lineage>
        <taxon>Eukaryota</taxon>
        <taxon>Metazoa</taxon>
        <taxon>Ecdysozoa</taxon>
        <taxon>Arthropoda</taxon>
        <taxon>Hexapoda</taxon>
        <taxon>Insecta</taxon>
        <taxon>Pterygota</taxon>
        <taxon>Neoptera</taxon>
        <taxon>Endopterygota</taxon>
        <taxon>Lepidoptera</taxon>
        <taxon>Glossata</taxon>
        <taxon>Ditrysia</taxon>
        <taxon>Tineoidea</taxon>
        <taxon>Psychidae</taxon>
        <taxon>Oiketicinae</taxon>
        <taxon>Eumeta</taxon>
    </lineage>
</organism>
<evidence type="ECO:0000313" key="2">
    <source>
        <dbReference type="Proteomes" id="UP000299102"/>
    </source>
</evidence>
<dbReference type="GO" id="GO:0033615">
    <property type="term" value="P:mitochondrial proton-transporting ATP synthase complex assembly"/>
    <property type="evidence" value="ECO:0007669"/>
    <property type="project" value="TreeGrafter"/>
</dbReference>
<reference evidence="1 2" key="1">
    <citation type="journal article" date="2019" name="Commun. Biol.">
        <title>The bagworm genome reveals a unique fibroin gene that provides high tensile strength.</title>
        <authorList>
            <person name="Kono N."/>
            <person name="Nakamura H."/>
            <person name="Ohtoshi R."/>
            <person name="Tomita M."/>
            <person name="Numata K."/>
            <person name="Arakawa K."/>
        </authorList>
    </citation>
    <scope>NUCLEOTIDE SEQUENCE [LARGE SCALE GENOMIC DNA]</scope>
</reference>
<name>A0A4C1T9R9_EUMVA</name>
<sequence length="142" mass="15931">MQKEKWQPVLDWFSERFGAQLVISYGLDLPPITTEIRAALARHFLSYDFSSLTAICFGVEALKSPVLMLACSERRLQPSEAVELARLEEEFQLLRWGRVPWAHELAQAELTARVSAAALVLHCSNDMHSAANKVHPGQSVTQ</sequence>
<dbReference type="Proteomes" id="UP000299102">
    <property type="component" value="Unassembled WGS sequence"/>
</dbReference>
<dbReference type="OrthoDB" id="5673at2759"/>
<dbReference type="InterPro" id="IPR011419">
    <property type="entry name" value="ATP12_ATP_synth-F1-assembly"/>
</dbReference>
<dbReference type="AlphaFoldDB" id="A0A4C1T9R9"/>
<dbReference type="GO" id="GO:0005739">
    <property type="term" value="C:mitochondrion"/>
    <property type="evidence" value="ECO:0007669"/>
    <property type="project" value="TreeGrafter"/>
</dbReference>
<protein>
    <submittedName>
        <fullName evidence="1">ATP synthase mitochondrial F1 complex assembly factor 2</fullName>
    </submittedName>
</protein>
<dbReference type="STRING" id="151549.A0A4C1T9R9"/>
<proteinExistence type="predicted"/>
<dbReference type="PANTHER" id="PTHR21013">
    <property type="entry name" value="ATP SYNTHASE MITOCHONDRIAL F1 COMPLEX ASSEMBLY FACTOR 2/ATP12 PROTEIN, MITOCHONDRIAL PRECURSOR"/>
    <property type="match status" value="1"/>
</dbReference>
<keyword evidence="2" id="KW-1185">Reference proteome</keyword>
<gene>
    <name evidence="1" type="primary">ATPAF2</name>
    <name evidence="1" type="ORF">EVAR_72391_1</name>
</gene>
<comment type="caution">
    <text evidence="1">The sequence shown here is derived from an EMBL/GenBank/DDBJ whole genome shotgun (WGS) entry which is preliminary data.</text>
</comment>
<dbReference type="PANTHER" id="PTHR21013:SF10">
    <property type="entry name" value="ATP SYNTHASE MITOCHONDRIAL F1 COMPLEX ASSEMBLY FACTOR 2"/>
    <property type="match status" value="1"/>
</dbReference>
<evidence type="ECO:0000313" key="1">
    <source>
        <dbReference type="EMBL" id="GBP10228.1"/>
    </source>
</evidence>
<dbReference type="SUPFAM" id="SSF160909">
    <property type="entry name" value="ATP12-like"/>
    <property type="match status" value="1"/>
</dbReference>
<dbReference type="InterPro" id="IPR023335">
    <property type="entry name" value="ATP12_ortho_dom_sf"/>
</dbReference>
<accession>A0A4C1T9R9</accession>